<feature type="region of interest" description="Disordered" evidence="1">
    <location>
        <begin position="534"/>
        <end position="573"/>
    </location>
</feature>
<dbReference type="GO" id="GO:0004540">
    <property type="term" value="F:RNA nuclease activity"/>
    <property type="evidence" value="ECO:0007669"/>
    <property type="project" value="InterPro"/>
</dbReference>
<feature type="region of interest" description="Disordered" evidence="1">
    <location>
        <begin position="724"/>
        <end position="782"/>
    </location>
</feature>
<evidence type="ECO:0000313" key="3">
    <source>
        <dbReference type="EMBL" id="PIA41142.1"/>
    </source>
</evidence>
<proteinExistence type="predicted"/>
<feature type="region of interest" description="Disordered" evidence="1">
    <location>
        <begin position="427"/>
        <end position="499"/>
    </location>
</feature>
<feature type="compositionally biased region" description="Basic and acidic residues" evidence="1">
    <location>
        <begin position="751"/>
        <end position="776"/>
    </location>
</feature>
<protein>
    <recommendedName>
        <fullName evidence="2">HTH OST-type domain-containing protein</fullName>
    </recommendedName>
</protein>
<dbReference type="STRING" id="218851.A0A2G5DCE1"/>
<feature type="compositionally biased region" description="Low complexity" evidence="1">
    <location>
        <begin position="562"/>
        <end position="573"/>
    </location>
</feature>
<accession>A0A2G5DCE1</accession>
<feature type="region of interest" description="Disordered" evidence="1">
    <location>
        <begin position="918"/>
        <end position="944"/>
    </location>
</feature>
<dbReference type="EMBL" id="KZ305040">
    <property type="protein sequence ID" value="PIA41142.1"/>
    <property type="molecule type" value="Genomic_DNA"/>
</dbReference>
<dbReference type="CDD" id="cd08824">
    <property type="entry name" value="LOTUS"/>
    <property type="match status" value="2"/>
</dbReference>
<dbReference type="GO" id="GO:0005777">
    <property type="term" value="C:peroxisome"/>
    <property type="evidence" value="ECO:0007669"/>
    <property type="project" value="InterPro"/>
</dbReference>
<feature type="compositionally biased region" description="Polar residues" evidence="1">
    <location>
        <begin position="534"/>
        <end position="552"/>
    </location>
</feature>
<dbReference type="InterPro" id="IPR021139">
    <property type="entry name" value="NYN"/>
</dbReference>
<feature type="compositionally biased region" description="Low complexity" evidence="1">
    <location>
        <begin position="735"/>
        <end position="747"/>
    </location>
</feature>
<reference evidence="3 4" key="1">
    <citation type="submission" date="2017-09" db="EMBL/GenBank/DDBJ databases">
        <title>WGS assembly of Aquilegia coerulea Goldsmith.</title>
        <authorList>
            <person name="Hodges S."/>
            <person name="Kramer E."/>
            <person name="Nordborg M."/>
            <person name="Tomkins J."/>
            <person name="Borevitz J."/>
            <person name="Derieg N."/>
            <person name="Yan J."/>
            <person name="Mihaltcheva S."/>
            <person name="Hayes R.D."/>
            <person name="Rokhsar D."/>
        </authorList>
    </citation>
    <scope>NUCLEOTIDE SEQUENCE [LARGE SCALE GENOMIC DNA]</scope>
    <source>
        <strain evidence="4">cv. Goldsmith</strain>
    </source>
</reference>
<dbReference type="OrthoDB" id="549353at2759"/>
<organism evidence="3 4">
    <name type="scientific">Aquilegia coerulea</name>
    <name type="common">Rocky mountain columbine</name>
    <dbReference type="NCBI Taxonomy" id="218851"/>
    <lineage>
        <taxon>Eukaryota</taxon>
        <taxon>Viridiplantae</taxon>
        <taxon>Streptophyta</taxon>
        <taxon>Embryophyta</taxon>
        <taxon>Tracheophyta</taxon>
        <taxon>Spermatophyta</taxon>
        <taxon>Magnoliopsida</taxon>
        <taxon>Ranunculales</taxon>
        <taxon>Ranunculaceae</taxon>
        <taxon>Thalictroideae</taxon>
        <taxon>Aquilegia</taxon>
    </lineage>
</organism>
<evidence type="ECO:0000313" key="4">
    <source>
        <dbReference type="Proteomes" id="UP000230069"/>
    </source>
</evidence>
<feature type="domain" description="HTH OST-type" evidence="2">
    <location>
        <begin position="288"/>
        <end position="360"/>
    </location>
</feature>
<dbReference type="InterPro" id="IPR025605">
    <property type="entry name" value="OST-HTH/LOTUS_dom"/>
</dbReference>
<dbReference type="Pfam" id="PF01936">
    <property type="entry name" value="NYN"/>
    <property type="match status" value="1"/>
</dbReference>
<dbReference type="GO" id="GO:0010468">
    <property type="term" value="P:regulation of gene expression"/>
    <property type="evidence" value="ECO:0007669"/>
    <property type="project" value="InterPro"/>
</dbReference>
<feature type="compositionally biased region" description="Basic and acidic residues" evidence="1">
    <location>
        <begin position="437"/>
        <end position="459"/>
    </location>
</feature>
<feature type="domain" description="HTH OST-type" evidence="2">
    <location>
        <begin position="786"/>
        <end position="864"/>
    </location>
</feature>
<sequence length="1051" mass="115964">MKSLTPLTIFFRSTSSSSSSLSLSPNFLSSTKHLFLFYSTTTTENLQRNKSSSTRGGGGEKETFQSFSSSSLSVEKEDLNRNVKISVWWDFENLGIPNGVNALKVAKNITTALRTNGIKGPVSITAFGDFIQITRNTQEVLSLSGINLHHIPNGGKNSADRSLLTDLVFWVSQNPPPAHVFLITGDKDFANILHRLRMNNYNILLACSDAAPGVLCNAASIMWRWSHLVKGENFSPTHFNEPPDGPWESWYGYNRGPLVDASSDMGQPLCVQAEDCTDTLTSSKPRAIPKVIVNRIRQVVNSYPKGIDISELRSELGRINVPMDKDFFGYKKFSLLLRSLPAVLKLQTARDGQIYVHGIHPKFAESVDNPKITGPTDQPKIAEPVDGPKIAVPLNQPKVAETGDMRKIARPLNQPKAAEVVDMPKIAGPLDQPKASELGDSKVRQFTDSEVNDKSRTVSEELNGGKNAVTTVVNDKSSAPASSPPEKGHSPDGPKENNVHLVEDHLSPLEQNDSIPEVGFFRRAWRAVFGHQSDVSNEKCNNSPEICSTNADSVEKREPEETPVSSSVSSSNLNETVLEEKTQINSDGKAESSPRVGVFSTLINWCRSGKTSKNPDNTSGDHDEVVNQMNDQTDNKELFSKEAFWEDMLSFLHSPRGALLISQSKTREQLALVLQKEGPPPHLSTLAMGDLTHLVDLLISEKKWVEECISKTCPFKLIHSARAPSSTSKAHSSKDLSSLFSGKSSQSNLKRPLDHEMSNRKTKDAQPGKGSDESKKKPCGKSNSEIIADCQKLMTDMLNGQPEGFSMSIIKPTFSERYGYDLDYQKLGYPKLATLLQTIPGVVIGFNFVLPSEKSPKVVPYNVKNDSTVTASTLDSELSDSTMKENDHDTLWRELGPISQTNSKKNSLSSVVEGMGQRSEETQHVDFDDNSYLSDDFSESDGESPIKDVIDEKMVRKNGEGESSLLQILDEWYTKDDKGNKDNLVDCSKINLKPSSSDIKVDNTPFVQNNERKKNRRTYSFISDTVEDKKGNLVNDILGSLKKSSDSKIQS</sequence>
<dbReference type="Proteomes" id="UP000230069">
    <property type="component" value="Unassembled WGS sequence"/>
</dbReference>
<feature type="compositionally biased region" description="Basic and acidic residues" evidence="1">
    <location>
        <begin position="486"/>
        <end position="499"/>
    </location>
</feature>
<dbReference type="InParanoid" id="A0A2G5DCE1"/>
<gene>
    <name evidence="3" type="ORF">AQUCO_02300145v1</name>
</gene>
<dbReference type="CDD" id="cd10910">
    <property type="entry name" value="PIN_limkain_b1_N_like"/>
    <property type="match status" value="1"/>
</dbReference>
<dbReference type="PANTHER" id="PTHR14379:SF6">
    <property type="entry name" value="EMB|CAB71880.1"/>
    <property type="match status" value="1"/>
</dbReference>
<dbReference type="Pfam" id="PF12872">
    <property type="entry name" value="OST-HTH"/>
    <property type="match status" value="2"/>
</dbReference>
<keyword evidence="4" id="KW-1185">Reference proteome</keyword>
<feature type="compositionally biased region" description="Basic and acidic residues" evidence="1">
    <location>
        <begin position="918"/>
        <end position="927"/>
    </location>
</feature>
<dbReference type="PANTHER" id="PTHR14379">
    <property type="entry name" value="LIMKAIN B LKAP"/>
    <property type="match status" value="1"/>
</dbReference>
<dbReference type="FunCoup" id="A0A2G5DCE1">
    <property type="interactions" value="1071"/>
</dbReference>
<dbReference type="InterPro" id="IPR024768">
    <property type="entry name" value="Marf1"/>
</dbReference>
<dbReference type="AlphaFoldDB" id="A0A2G5DCE1"/>
<dbReference type="Gene3D" id="3.30.420.610">
    <property type="entry name" value="LOTUS domain-like"/>
    <property type="match status" value="2"/>
</dbReference>
<dbReference type="Pfam" id="PF14418">
    <property type="entry name" value="OHA"/>
    <property type="match status" value="1"/>
</dbReference>
<evidence type="ECO:0000256" key="1">
    <source>
        <dbReference type="SAM" id="MobiDB-lite"/>
    </source>
</evidence>
<dbReference type="PROSITE" id="PS51644">
    <property type="entry name" value="HTH_OST"/>
    <property type="match status" value="2"/>
</dbReference>
<dbReference type="InterPro" id="IPR025677">
    <property type="entry name" value="OST-HTH-assoc_dom"/>
</dbReference>
<evidence type="ECO:0000259" key="2">
    <source>
        <dbReference type="PROSITE" id="PS51644"/>
    </source>
</evidence>
<dbReference type="InterPro" id="IPR041966">
    <property type="entry name" value="LOTUS-like"/>
</dbReference>
<name>A0A2G5DCE1_AQUCA</name>